<dbReference type="Pfam" id="PF00005">
    <property type="entry name" value="ABC_tran"/>
    <property type="match status" value="1"/>
</dbReference>
<keyword evidence="4" id="KW-0067">ATP-binding</keyword>
<dbReference type="PROSITE" id="PS00211">
    <property type="entry name" value="ABC_TRANSPORTER_1"/>
    <property type="match status" value="1"/>
</dbReference>
<gene>
    <name evidence="6" type="ORF">J2S45_001927</name>
</gene>
<dbReference type="PANTHER" id="PTHR43335:SF2">
    <property type="entry name" value="ABC TRANSPORTER, ATP-BINDING PROTEIN"/>
    <property type="match status" value="1"/>
</dbReference>
<dbReference type="PANTHER" id="PTHR43335">
    <property type="entry name" value="ABC TRANSPORTER, ATP-BINDING PROTEIN"/>
    <property type="match status" value="1"/>
</dbReference>
<dbReference type="InterPro" id="IPR003593">
    <property type="entry name" value="AAA+_ATPase"/>
</dbReference>
<keyword evidence="3" id="KW-0547">Nucleotide-binding</keyword>
<dbReference type="InterPro" id="IPR027417">
    <property type="entry name" value="P-loop_NTPase"/>
</dbReference>
<dbReference type="Proteomes" id="UP001230145">
    <property type="component" value="Unassembled WGS sequence"/>
</dbReference>
<comment type="similarity">
    <text evidence="1">Belongs to the ABC transporter superfamily.</text>
</comment>
<dbReference type="EMBL" id="JAUSQL010000001">
    <property type="protein sequence ID" value="MDP9833248.1"/>
    <property type="molecule type" value="Genomic_DNA"/>
</dbReference>
<dbReference type="SMART" id="SM00382">
    <property type="entry name" value="AAA"/>
    <property type="match status" value="1"/>
</dbReference>
<proteinExistence type="inferred from homology"/>
<dbReference type="InterPro" id="IPR017871">
    <property type="entry name" value="ABC_transporter-like_CS"/>
</dbReference>
<evidence type="ECO:0000256" key="4">
    <source>
        <dbReference type="ARBA" id="ARBA00022840"/>
    </source>
</evidence>
<reference evidence="6 7" key="1">
    <citation type="submission" date="2023-07" db="EMBL/GenBank/DDBJ databases">
        <title>Sequencing the genomes of 1000 actinobacteria strains.</title>
        <authorList>
            <person name="Klenk H.-P."/>
        </authorList>
    </citation>
    <scope>NUCLEOTIDE SEQUENCE [LARGE SCALE GENOMIC DNA]</scope>
    <source>
        <strain evidence="6 7">DSM 19515</strain>
    </source>
</reference>
<feature type="domain" description="ABC transporter" evidence="5">
    <location>
        <begin position="1"/>
        <end position="208"/>
    </location>
</feature>
<organism evidence="6 7">
    <name type="scientific">Trueperella abortisuis</name>
    <dbReference type="NCBI Taxonomy" id="445930"/>
    <lineage>
        <taxon>Bacteria</taxon>
        <taxon>Bacillati</taxon>
        <taxon>Actinomycetota</taxon>
        <taxon>Actinomycetes</taxon>
        <taxon>Actinomycetales</taxon>
        <taxon>Actinomycetaceae</taxon>
        <taxon>Trueperella</taxon>
    </lineage>
</organism>
<name>A0ABT9PKJ6_9ACTO</name>
<evidence type="ECO:0000256" key="2">
    <source>
        <dbReference type="ARBA" id="ARBA00022448"/>
    </source>
</evidence>
<evidence type="ECO:0000313" key="6">
    <source>
        <dbReference type="EMBL" id="MDP9833248.1"/>
    </source>
</evidence>
<dbReference type="Gene3D" id="3.40.50.300">
    <property type="entry name" value="P-loop containing nucleotide triphosphate hydrolases"/>
    <property type="match status" value="1"/>
</dbReference>
<accession>A0ABT9PKJ6</accession>
<dbReference type="SUPFAM" id="SSF52540">
    <property type="entry name" value="P-loop containing nucleoside triphosphate hydrolases"/>
    <property type="match status" value="1"/>
</dbReference>
<keyword evidence="2" id="KW-0813">Transport</keyword>
<keyword evidence="7" id="KW-1185">Reference proteome</keyword>
<evidence type="ECO:0000313" key="7">
    <source>
        <dbReference type="Proteomes" id="UP001230145"/>
    </source>
</evidence>
<evidence type="ECO:0000256" key="1">
    <source>
        <dbReference type="ARBA" id="ARBA00005417"/>
    </source>
</evidence>
<evidence type="ECO:0000259" key="5">
    <source>
        <dbReference type="PROSITE" id="PS50893"/>
    </source>
</evidence>
<dbReference type="InterPro" id="IPR003439">
    <property type="entry name" value="ABC_transporter-like_ATP-bd"/>
</dbReference>
<comment type="caution">
    <text evidence="6">The sequence shown here is derived from an EMBL/GenBank/DDBJ whole genome shotgun (WGS) entry which is preliminary data.</text>
</comment>
<sequence length="217" mass="22979">MPSGKITGLLGPNGAGKTTLLKTIIGLYTPASGSVSVLGNDMGTKKTRRQAQARLSFLPQDFSADGALTVAEFVEYNLWMRTYPKEQIHDAAAAAIADVGLTDSTSQKLRTLSGGMRQRAGIAAAIAGTPGIIVLDEPTSGLDPEQRTHFRKLLAGIDSTIILSTHLIEDVESSAHHLLVLSKGTLVYDGSPAVLIEGNDRSVAALEARYIDLLQRA</sequence>
<evidence type="ECO:0000256" key="3">
    <source>
        <dbReference type="ARBA" id="ARBA00022741"/>
    </source>
</evidence>
<protein>
    <submittedName>
        <fullName evidence="6">ABC-type multidrug transport system ATPase subunit</fullName>
    </submittedName>
</protein>
<dbReference type="PROSITE" id="PS50893">
    <property type="entry name" value="ABC_TRANSPORTER_2"/>
    <property type="match status" value="1"/>
</dbReference>